<accession>A0A023G4R6</accession>
<feature type="signal peptide" evidence="1">
    <location>
        <begin position="1"/>
        <end position="21"/>
    </location>
</feature>
<evidence type="ECO:0000313" key="2">
    <source>
        <dbReference type="EMBL" id="JAC27860.1"/>
    </source>
</evidence>
<dbReference type="AlphaFoldDB" id="A0A023G4R6"/>
<proteinExistence type="evidence at transcript level"/>
<dbReference type="EMBL" id="GBBM01007558">
    <property type="protein sequence ID" value="JAC27860.1"/>
    <property type="molecule type" value="mRNA"/>
</dbReference>
<evidence type="ECO:0000256" key="1">
    <source>
        <dbReference type="SAM" id="SignalP"/>
    </source>
</evidence>
<protein>
    <recommendedName>
        <fullName evidence="3">Lipocalin-3 1</fullName>
    </recommendedName>
</protein>
<keyword evidence="1" id="KW-0732">Signal</keyword>
<sequence>MGEERIYSLLLLAVFFPTVLANHNKDVPESNVDIAQFLKQSWNLWVYNTTEPGTVTCRNDVYHNVTEQETLFTRYFLNNTRHEKNLKGTFFREEDGNPLKTEKYNAIRITDSMEESREYPLGKIFLNIKAPISHVLS</sequence>
<evidence type="ECO:0008006" key="3">
    <source>
        <dbReference type="Google" id="ProtNLM"/>
    </source>
</evidence>
<name>A0A023G4R6_AMBTT</name>
<reference evidence="2" key="1">
    <citation type="submission" date="2014-03" db="EMBL/GenBank/DDBJ databases">
        <title>The sialotranscriptome of Amblyomma triste, Amblyomma parvum and Amblyomma cajennense ticks, uncovered by 454-based RNA-seq.</title>
        <authorList>
            <person name="Garcia G.R."/>
            <person name="Gardinassi L.G."/>
            <person name="Ribeiro J.M."/>
            <person name="Anatriello E."/>
            <person name="Ferreira B.R."/>
            <person name="Moreira H.N."/>
            <person name="Mafra C."/>
            <person name="Olegario M.M."/>
            <person name="Szabo P.J."/>
            <person name="Miranda-Santos I.K."/>
            <person name="Maruyama S.R."/>
        </authorList>
    </citation>
    <scope>NUCLEOTIDE SEQUENCE</scope>
    <source>
        <strain evidence="2">Mato Grasso do Sul</strain>
        <tissue evidence="2">Salivary glands</tissue>
    </source>
</reference>
<feature type="chain" id="PRO_5001518216" description="Lipocalin-3 1" evidence="1">
    <location>
        <begin position="22"/>
        <end position="137"/>
    </location>
</feature>
<organism evidence="2">
    <name type="scientific">Amblyomma triste</name>
    <name type="common">Neotropical tick</name>
    <dbReference type="NCBI Taxonomy" id="251400"/>
    <lineage>
        <taxon>Eukaryota</taxon>
        <taxon>Metazoa</taxon>
        <taxon>Ecdysozoa</taxon>
        <taxon>Arthropoda</taxon>
        <taxon>Chelicerata</taxon>
        <taxon>Arachnida</taxon>
        <taxon>Acari</taxon>
        <taxon>Parasitiformes</taxon>
        <taxon>Ixodida</taxon>
        <taxon>Ixodoidea</taxon>
        <taxon>Ixodidae</taxon>
        <taxon>Amblyomminae</taxon>
        <taxon>Amblyomma</taxon>
    </lineage>
</organism>